<dbReference type="Proteomes" id="UP000183812">
    <property type="component" value="Unassembled WGS sequence"/>
</dbReference>
<evidence type="ECO:0000313" key="2">
    <source>
        <dbReference type="EMBL" id="SDG21217.1"/>
    </source>
</evidence>
<evidence type="ECO:0000259" key="1">
    <source>
        <dbReference type="Pfam" id="PF04965"/>
    </source>
</evidence>
<dbReference type="Pfam" id="PF04965">
    <property type="entry name" value="GPW_gp25"/>
    <property type="match status" value="1"/>
</dbReference>
<feature type="domain" description="IraD/Gp25-like" evidence="1">
    <location>
        <begin position="15"/>
        <end position="82"/>
    </location>
</feature>
<dbReference type="OrthoDB" id="9802846at2"/>
<dbReference type="RefSeq" id="WP_074556171.1">
    <property type="nucleotide sequence ID" value="NZ_CP119563.1"/>
</dbReference>
<dbReference type="SUPFAM" id="SSF160719">
    <property type="entry name" value="gpW/gp25-like"/>
    <property type="match status" value="1"/>
</dbReference>
<dbReference type="AlphaFoldDB" id="A0A1G7SDT3"/>
<name>A0A1G7SDT3_RHOCA</name>
<protein>
    <recommendedName>
        <fullName evidence="1">IraD/Gp25-like domain-containing protein</fullName>
    </recommendedName>
</protein>
<evidence type="ECO:0000313" key="3">
    <source>
        <dbReference type="Proteomes" id="UP000183812"/>
    </source>
</evidence>
<accession>A0A1G7SDT3</accession>
<gene>
    <name evidence="2" type="ORF">SAMN04244550_03594</name>
</gene>
<proteinExistence type="predicted"/>
<organism evidence="2 3">
    <name type="scientific">Rhodobacter capsulatus</name>
    <name type="common">Rhodopseudomonas capsulata</name>
    <dbReference type="NCBI Taxonomy" id="1061"/>
    <lineage>
        <taxon>Bacteria</taxon>
        <taxon>Pseudomonadati</taxon>
        <taxon>Pseudomonadota</taxon>
        <taxon>Alphaproteobacteria</taxon>
        <taxon>Rhodobacterales</taxon>
        <taxon>Rhodobacter group</taxon>
        <taxon>Rhodobacter</taxon>
    </lineage>
</organism>
<dbReference type="Gene3D" id="3.10.450.40">
    <property type="match status" value="1"/>
</dbReference>
<dbReference type="InterPro" id="IPR007048">
    <property type="entry name" value="IraD/Gp25-like"/>
</dbReference>
<dbReference type="EMBL" id="FNAY01000040">
    <property type="protein sequence ID" value="SDG21217.1"/>
    <property type="molecule type" value="Genomic_DNA"/>
</dbReference>
<reference evidence="2 3" key="1">
    <citation type="submission" date="2016-10" db="EMBL/GenBank/DDBJ databases">
        <authorList>
            <person name="de Groot N.N."/>
        </authorList>
    </citation>
    <scope>NUCLEOTIDE SEQUENCE [LARGE SCALE GENOMIC DNA]</scope>
    <source>
        <strain evidence="3">DSM 938 / 37b4</strain>
    </source>
</reference>
<sequence length="111" mass="11946">MIGMDRHTGRKIGGSDHIRQSVADLLSTRIGARVMRRDYGSEAVDLIDQPGNGEAVLRRYVAIAEALDRFEPRVTLRGFTLTSMAADGAAVIGVSLAEIATGREYSVEVVA</sequence>